<feature type="domain" description="SAP" evidence="3">
    <location>
        <begin position="50"/>
        <end position="84"/>
    </location>
</feature>
<dbReference type="InterPro" id="IPR003034">
    <property type="entry name" value="SAP_dom"/>
</dbReference>
<evidence type="ECO:0000313" key="7">
    <source>
        <dbReference type="Proteomes" id="UP001152797"/>
    </source>
</evidence>
<evidence type="ECO:0000259" key="3">
    <source>
        <dbReference type="PROSITE" id="PS50800"/>
    </source>
</evidence>
<evidence type="ECO:0000313" key="6">
    <source>
        <dbReference type="EMBL" id="CAL4780891.1"/>
    </source>
</evidence>
<feature type="transmembrane region" description="Helical" evidence="2">
    <location>
        <begin position="12"/>
        <end position="30"/>
    </location>
</feature>
<evidence type="ECO:0000256" key="2">
    <source>
        <dbReference type="SAM" id="Phobius"/>
    </source>
</evidence>
<dbReference type="InterPro" id="IPR036361">
    <property type="entry name" value="SAP_dom_sf"/>
</dbReference>
<dbReference type="EMBL" id="CAMXCT030001848">
    <property type="protein sequence ID" value="CAL4780891.1"/>
    <property type="molecule type" value="Genomic_DNA"/>
</dbReference>
<feature type="region of interest" description="Disordered" evidence="1">
    <location>
        <begin position="707"/>
        <end position="772"/>
    </location>
</feature>
<dbReference type="EMBL" id="CAMXCT010001848">
    <property type="protein sequence ID" value="CAI3993579.1"/>
    <property type="molecule type" value="Genomic_DNA"/>
</dbReference>
<organism evidence="4">
    <name type="scientific">Cladocopium goreaui</name>
    <dbReference type="NCBI Taxonomy" id="2562237"/>
    <lineage>
        <taxon>Eukaryota</taxon>
        <taxon>Sar</taxon>
        <taxon>Alveolata</taxon>
        <taxon>Dinophyceae</taxon>
        <taxon>Suessiales</taxon>
        <taxon>Symbiodiniaceae</taxon>
        <taxon>Cladocopium</taxon>
    </lineage>
</organism>
<dbReference type="SUPFAM" id="SSF52540">
    <property type="entry name" value="P-loop containing nucleoside triphosphate hydrolases"/>
    <property type="match status" value="1"/>
</dbReference>
<accession>A0A9P1CKY4</accession>
<keyword evidence="2" id="KW-0812">Transmembrane</keyword>
<proteinExistence type="predicted"/>
<dbReference type="EMBL" id="CAMXCT020001848">
    <property type="protein sequence ID" value="CAL1146954.1"/>
    <property type="molecule type" value="Genomic_DNA"/>
</dbReference>
<gene>
    <name evidence="4" type="ORF">C1SCF055_LOCUS20313</name>
</gene>
<dbReference type="Pfam" id="PF02037">
    <property type="entry name" value="SAP"/>
    <property type="match status" value="1"/>
</dbReference>
<keyword evidence="7" id="KW-1185">Reference proteome</keyword>
<dbReference type="OrthoDB" id="425861at2759"/>
<dbReference type="AlphaFoldDB" id="A0A9P1CKY4"/>
<reference evidence="4" key="1">
    <citation type="submission" date="2022-10" db="EMBL/GenBank/DDBJ databases">
        <authorList>
            <person name="Chen Y."/>
            <person name="Dougan E. K."/>
            <person name="Chan C."/>
            <person name="Rhodes N."/>
            <person name="Thang M."/>
        </authorList>
    </citation>
    <scope>NUCLEOTIDE SEQUENCE</scope>
</reference>
<dbReference type="Proteomes" id="UP001152797">
    <property type="component" value="Unassembled WGS sequence"/>
</dbReference>
<reference evidence="5" key="2">
    <citation type="submission" date="2024-04" db="EMBL/GenBank/DDBJ databases">
        <authorList>
            <person name="Chen Y."/>
            <person name="Shah S."/>
            <person name="Dougan E. K."/>
            <person name="Thang M."/>
            <person name="Chan C."/>
        </authorList>
    </citation>
    <scope>NUCLEOTIDE SEQUENCE [LARGE SCALE GENOMIC DNA]</scope>
</reference>
<name>A0A9P1CKY4_9DINO</name>
<keyword evidence="2" id="KW-0472">Membrane</keyword>
<protein>
    <submittedName>
        <fullName evidence="6">AAA+ ATPase domain-containing protein</fullName>
    </submittedName>
</protein>
<evidence type="ECO:0000313" key="5">
    <source>
        <dbReference type="EMBL" id="CAL1146954.1"/>
    </source>
</evidence>
<comment type="caution">
    <text evidence="4">The sequence shown here is derived from an EMBL/GenBank/DDBJ whole genome shotgun (WGS) entry which is preliminary data.</text>
</comment>
<dbReference type="PROSITE" id="PS50800">
    <property type="entry name" value="SAP"/>
    <property type="match status" value="1"/>
</dbReference>
<dbReference type="SUPFAM" id="SSF68906">
    <property type="entry name" value="SAP domain"/>
    <property type="match status" value="1"/>
</dbReference>
<dbReference type="Gene3D" id="1.10.720.30">
    <property type="entry name" value="SAP domain"/>
    <property type="match status" value="1"/>
</dbReference>
<feature type="compositionally biased region" description="Acidic residues" evidence="1">
    <location>
        <begin position="745"/>
        <end position="757"/>
    </location>
</feature>
<evidence type="ECO:0000313" key="4">
    <source>
        <dbReference type="EMBL" id="CAI3993579.1"/>
    </source>
</evidence>
<dbReference type="SMART" id="SM00513">
    <property type="entry name" value="SAP"/>
    <property type="match status" value="1"/>
</dbReference>
<evidence type="ECO:0000256" key="1">
    <source>
        <dbReference type="SAM" id="MobiDB-lite"/>
    </source>
</evidence>
<sequence length="909" mass="95934">MARQRVGQSRRFNLLVAIATVVLCFLHLPINGSQTLAVPGSGTEARRARLEKLKMKELKTKLREKGLKVSGRKADLVERLMEALPKMRKIPQAEEPAIFDTDVFIPLQETSQKLETLLQDKRVVFLRAGVASGKSTLAQHLCSVQPSKYLQVYPPAFDSLTSQHWQIKFRAALENEPSGPDVAKRSIEDAVKYVHDNDQVLVFDECHLLFACPEFYQQFLKTPPYLKKRPMVLLLSAASEMQSVQGQTFTTPTEITAKYMWTPPMPDAKVLVDQLADANVYLSEDAVHFFLHLCGGHRGILMRAMEWVQMKQKGAAKPWTVAQAYGEVKMAWEDGDWGCPGSFLANLATVRAIRVNGNYADLANIPQKFLEILCGGATSNLESEDRRNLTIHGFLLPVAAKGSTEEFLRYDWSAQGASYGVSSHLLASYYRYVLEKRSPQLATITAAIAAARQTPPAVPGAAPQPLGGLAVGAPPGLPAQGAAPVALPPAAPPALPTTPMPTAAVPGPVVATAPPPAPAPNPQAAAILAQLAAGATGTGGAATSQSAVLAALAQNAAGTQAPAAAPPNPQAVALLQALAGGATGTAPAAPAIGPSPPPSSTLTPQAAAVIAALVARQQQQASQAATPGLQSSLALTPQPATAAPNAPPTGSGQIDLFAHLAASARINAAMNAAYAPAEEEQPPPTAPEPAAFDKDALKRLAQRAAEGPIEDELPPPPPPEHKKPPAEETALVPADPPGPPVAEVPMEEGAEASEGQDAETNGSLLLPAPEAEVKKKDSSSIATMLSYAQHNVAKGKVPSDKAVDTASLQQAFTIGGGASGHFSMKGGLMLSPFDSLLHRLDAAGADLSSEDRKDLQLQITALLPKLEAQKAADLVCKLQTAEGWVPQEPRWNWKLGDFWAKPWKLDCLG</sequence>
<dbReference type="InterPro" id="IPR027417">
    <property type="entry name" value="P-loop_NTPase"/>
</dbReference>
<keyword evidence="2" id="KW-1133">Transmembrane helix</keyword>